<dbReference type="InterPro" id="IPR004675">
    <property type="entry name" value="AhpD_core"/>
</dbReference>
<reference evidence="2 3" key="1">
    <citation type="journal article" date="2018" name="Int. J. Syst. Evol. Microbiol.">
        <title>Adhaeribacter swui sp. nov., isolated from wet mud.</title>
        <authorList>
            <person name="Kim D.U."/>
            <person name="Kim K.W."/>
            <person name="Kang M.S."/>
            <person name="Kim J.Y."/>
            <person name="Jang J.H."/>
            <person name="Kim M.K."/>
        </authorList>
    </citation>
    <scope>NUCLEOTIDE SEQUENCE [LARGE SCALE GENOMIC DNA]</scope>
    <source>
        <strain evidence="2 3">KCTC 52873</strain>
    </source>
</reference>
<dbReference type="Proteomes" id="UP000515237">
    <property type="component" value="Chromosome"/>
</dbReference>
<accession>A0A7G7G4Y4</accession>
<dbReference type="PANTHER" id="PTHR35446">
    <property type="entry name" value="SI:CH211-175M2.5"/>
    <property type="match status" value="1"/>
</dbReference>
<evidence type="ECO:0000313" key="2">
    <source>
        <dbReference type="EMBL" id="QNF32218.1"/>
    </source>
</evidence>
<evidence type="ECO:0000259" key="1">
    <source>
        <dbReference type="Pfam" id="PF02627"/>
    </source>
</evidence>
<dbReference type="Gene3D" id="1.20.1290.10">
    <property type="entry name" value="AhpD-like"/>
    <property type="match status" value="1"/>
</dbReference>
<keyword evidence="3" id="KW-1185">Reference proteome</keyword>
<dbReference type="PANTHER" id="PTHR35446:SF2">
    <property type="entry name" value="CARBOXYMUCONOLACTONE DECARBOXYLASE-LIKE DOMAIN-CONTAINING PROTEIN"/>
    <property type="match status" value="1"/>
</dbReference>
<feature type="domain" description="Carboxymuconolactone decarboxylase-like" evidence="1">
    <location>
        <begin position="46"/>
        <end position="120"/>
    </location>
</feature>
<organism evidence="2 3">
    <name type="scientific">Adhaeribacter swui</name>
    <dbReference type="NCBI Taxonomy" id="2086471"/>
    <lineage>
        <taxon>Bacteria</taxon>
        <taxon>Pseudomonadati</taxon>
        <taxon>Bacteroidota</taxon>
        <taxon>Cytophagia</taxon>
        <taxon>Cytophagales</taxon>
        <taxon>Hymenobacteraceae</taxon>
        <taxon>Adhaeribacter</taxon>
    </lineage>
</organism>
<dbReference type="SUPFAM" id="SSF69118">
    <property type="entry name" value="AhpD-like"/>
    <property type="match status" value="1"/>
</dbReference>
<dbReference type="RefSeq" id="WP_185272999.1">
    <property type="nucleotide sequence ID" value="NZ_CP055156.1"/>
</dbReference>
<dbReference type="KEGG" id="aswu:HUW51_05545"/>
<protein>
    <submittedName>
        <fullName evidence="2">Carboxymuconolactone decarboxylase family protein</fullName>
    </submittedName>
</protein>
<proteinExistence type="predicted"/>
<dbReference type="GO" id="GO:0051920">
    <property type="term" value="F:peroxiredoxin activity"/>
    <property type="evidence" value="ECO:0007669"/>
    <property type="project" value="InterPro"/>
</dbReference>
<evidence type="ECO:0000313" key="3">
    <source>
        <dbReference type="Proteomes" id="UP000515237"/>
    </source>
</evidence>
<dbReference type="InterPro" id="IPR003779">
    <property type="entry name" value="CMD-like"/>
</dbReference>
<gene>
    <name evidence="2" type="ORF">HUW51_05545</name>
</gene>
<dbReference type="EMBL" id="CP055156">
    <property type="protein sequence ID" value="QNF32218.1"/>
    <property type="molecule type" value="Genomic_DNA"/>
</dbReference>
<name>A0A7G7G4Y4_9BACT</name>
<sequence>MKTINVPTAEQVSPESQEIFAQLTKRLGKVPNLYATIGYSGNALKGFLDFEATLNKGSFSAKEREAIALVVSEVNHCAYCSAAHTQAALKFRFTLEETLDFRRGTATDDKLRAIVQLAKAITETKGHPDAALVDNFYAAGFNEASLIELIGLVTVRIFTNYVFAATQIPVDYPAASELV</sequence>
<dbReference type="InterPro" id="IPR029032">
    <property type="entry name" value="AhpD-like"/>
</dbReference>
<dbReference type="Pfam" id="PF02627">
    <property type="entry name" value="CMD"/>
    <property type="match status" value="1"/>
</dbReference>
<dbReference type="AlphaFoldDB" id="A0A7G7G4Y4"/>
<dbReference type="NCBIfam" id="TIGR00778">
    <property type="entry name" value="ahpD_dom"/>
    <property type="match status" value="1"/>
</dbReference>